<dbReference type="EMBL" id="QXJM01000049">
    <property type="protein sequence ID" value="RIE00654.1"/>
    <property type="molecule type" value="Genomic_DNA"/>
</dbReference>
<dbReference type="Pfam" id="PF01885">
    <property type="entry name" value="PTS_2-RNA"/>
    <property type="match status" value="1"/>
</dbReference>
<evidence type="ECO:0000256" key="5">
    <source>
        <dbReference type="HAMAP-Rule" id="MF_00299"/>
    </source>
</evidence>
<dbReference type="PANTHER" id="PTHR12684:SF2">
    <property type="entry name" value="TRNA 2'-PHOSPHOTRANSFERASE 1"/>
    <property type="match status" value="1"/>
</dbReference>
<dbReference type="OrthoDB" id="4537997at2"/>
<dbReference type="EC" id="2.7.1.-" evidence="5"/>
<dbReference type="InterPro" id="IPR042080">
    <property type="entry name" value="RNA_2'-PTrans_N"/>
</dbReference>
<comment type="function">
    <text evidence="4 5">Removes the 2'-phosphate from RNA via an intermediate in which the phosphate is ADP-ribosylated by NAD followed by a presumed transesterification to release the RNA and generate ADP-ribose 1''-2''-cyclic phosphate (APPR&gt;P). May function as an ADP-ribosylase.</text>
</comment>
<reference evidence="6 7" key="1">
    <citation type="submission" date="2018-09" db="EMBL/GenBank/DDBJ databases">
        <title>Cohnella cavernae sp. nov., isolated from a karst cave.</title>
        <authorList>
            <person name="Zhu H."/>
        </authorList>
    </citation>
    <scope>NUCLEOTIDE SEQUENCE [LARGE SCALE GENOMIC DNA]</scope>
    <source>
        <strain evidence="6 7">K2E09-144</strain>
    </source>
</reference>
<dbReference type="GO" id="GO:0000215">
    <property type="term" value="F:tRNA 2'-phosphotransferase activity"/>
    <property type="evidence" value="ECO:0007669"/>
    <property type="project" value="TreeGrafter"/>
</dbReference>
<evidence type="ECO:0000256" key="2">
    <source>
        <dbReference type="ARBA" id="ARBA00022679"/>
    </source>
</evidence>
<protein>
    <recommendedName>
        <fullName evidence="5">Probable RNA 2'-phosphotransferase</fullName>
        <ecNumber evidence="5">2.7.1.-</ecNumber>
    </recommendedName>
</protein>
<dbReference type="AlphaFoldDB" id="A0A398CP03"/>
<evidence type="ECO:0000256" key="3">
    <source>
        <dbReference type="ARBA" id="ARBA00023027"/>
    </source>
</evidence>
<dbReference type="PANTHER" id="PTHR12684">
    <property type="entry name" value="PUTATIVE PHOSPHOTRANSFERASE"/>
    <property type="match status" value="1"/>
</dbReference>
<proteinExistence type="inferred from homology"/>
<dbReference type="InterPro" id="IPR042081">
    <property type="entry name" value="RNA_2'-PTrans_C"/>
</dbReference>
<sequence length="184" mass="20689">MLGKEMETSLSKFMTKLLRHTPEEYGLILDSSDGSCLMDELLFVIQSQPKWAWVKENHIRQVVNHCEKQRFEIAGQQIKARYGHSHSKVTYDPGIPPLTLFHGTTRKAAPIILKEGIHSMNRQYVHLSEGTHFASLAGSRRGELVILRIDTAKAAQSGVTFFCAGNEVWLAESIPSLCCSIYTE</sequence>
<dbReference type="Gene3D" id="3.20.170.30">
    <property type="match status" value="1"/>
</dbReference>
<evidence type="ECO:0000313" key="7">
    <source>
        <dbReference type="Proteomes" id="UP000266340"/>
    </source>
</evidence>
<dbReference type="HAMAP" id="MF_00299">
    <property type="entry name" value="KptA"/>
    <property type="match status" value="1"/>
</dbReference>
<comment type="similarity">
    <text evidence="1 5">Belongs to the KptA/TPT1 family.</text>
</comment>
<keyword evidence="2 5" id="KW-0808">Transferase</keyword>
<dbReference type="SUPFAM" id="SSF56399">
    <property type="entry name" value="ADP-ribosylation"/>
    <property type="match status" value="1"/>
</dbReference>
<keyword evidence="7" id="KW-1185">Reference proteome</keyword>
<evidence type="ECO:0000256" key="4">
    <source>
        <dbReference type="ARBA" id="ARBA00025212"/>
    </source>
</evidence>
<name>A0A398CP03_9BACL</name>
<evidence type="ECO:0000256" key="1">
    <source>
        <dbReference type="ARBA" id="ARBA00009836"/>
    </source>
</evidence>
<dbReference type="Proteomes" id="UP000266340">
    <property type="component" value="Unassembled WGS sequence"/>
</dbReference>
<evidence type="ECO:0000313" key="6">
    <source>
        <dbReference type="EMBL" id="RIE00654.1"/>
    </source>
</evidence>
<accession>A0A398CP03</accession>
<gene>
    <name evidence="5" type="primary">kptA</name>
    <name evidence="6" type="ORF">D3H35_27200</name>
</gene>
<keyword evidence="3 5" id="KW-0520">NAD</keyword>
<dbReference type="InterPro" id="IPR022928">
    <property type="entry name" value="RNA_2'-PTrans_KptA"/>
</dbReference>
<dbReference type="Gene3D" id="1.10.10.970">
    <property type="entry name" value="RNA 2'-phosphotransferase, Tpt1/KptA family, N-terminal domain"/>
    <property type="match status" value="1"/>
</dbReference>
<comment type="caution">
    <text evidence="6">The sequence shown here is derived from an EMBL/GenBank/DDBJ whole genome shotgun (WGS) entry which is preliminary data.</text>
</comment>
<dbReference type="RefSeq" id="WP_119152268.1">
    <property type="nucleotide sequence ID" value="NZ_JBHSOV010000034.1"/>
</dbReference>
<dbReference type="GO" id="GO:0003950">
    <property type="term" value="F:NAD+ poly-ADP-ribosyltransferase activity"/>
    <property type="evidence" value="ECO:0007669"/>
    <property type="project" value="InterPro"/>
</dbReference>
<dbReference type="GO" id="GO:0006388">
    <property type="term" value="P:tRNA splicing, via endonucleolytic cleavage and ligation"/>
    <property type="evidence" value="ECO:0007669"/>
    <property type="project" value="UniProtKB-UniRule"/>
</dbReference>
<dbReference type="InterPro" id="IPR002745">
    <property type="entry name" value="Ptrans_KptA/Tpt1"/>
</dbReference>
<organism evidence="6 7">
    <name type="scientific">Cohnella faecalis</name>
    <dbReference type="NCBI Taxonomy" id="2315694"/>
    <lineage>
        <taxon>Bacteria</taxon>
        <taxon>Bacillati</taxon>
        <taxon>Bacillota</taxon>
        <taxon>Bacilli</taxon>
        <taxon>Bacillales</taxon>
        <taxon>Paenibacillaceae</taxon>
        <taxon>Cohnella</taxon>
    </lineage>
</organism>